<keyword evidence="3" id="KW-1185">Reference proteome</keyword>
<feature type="domain" description="Haem-binding" evidence="1">
    <location>
        <begin position="12"/>
        <end position="147"/>
    </location>
</feature>
<evidence type="ECO:0000313" key="2">
    <source>
        <dbReference type="EMBL" id="TWF41711.1"/>
    </source>
</evidence>
<comment type="caution">
    <text evidence="2">The sequence shown here is derived from an EMBL/GenBank/DDBJ whole genome shotgun (WGS) entry which is preliminary data.</text>
</comment>
<dbReference type="Pfam" id="PF14376">
    <property type="entry name" value="Haem_bd"/>
    <property type="match status" value="1"/>
</dbReference>
<gene>
    <name evidence="2" type="ORF">FHW36_103515</name>
</gene>
<name>A0A561PUC0_9BACT</name>
<reference evidence="2 3" key="1">
    <citation type="submission" date="2019-06" db="EMBL/GenBank/DDBJ databases">
        <title>Sorghum-associated microbial communities from plants grown in Nebraska, USA.</title>
        <authorList>
            <person name="Schachtman D."/>
        </authorList>
    </citation>
    <scope>NUCLEOTIDE SEQUENCE [LARGE SCALE GENOMIC DNA]</scope>
    <source>
        <strain evidence="2 3">1209</strain>
    </source>
</reference>
<organism evidence="2 3">
    <name type="scientific">Chitinophaga polysaccharea</name>
    <dbReference type="NCBI Taxonomy" id="1293035"/>
    <lineage>
        <taxon>Bacteria</taxon>
        <taxon>Pseudomonadati</taxon>
        <taxon>Bacteroidota</taxon>
        <taxon>Chitinophagia</taxon>
        <taxon>Chitinophagales</taxon>
        <taxon>Chitinophagaceae</taxon>
        <taxon>Chitinophaga</taxon>
    </lineage>
</organism>
<dbReference type="Proteomes" id="UP000320811">
    <property type="component" value="Unassembled WGS sequence"/>
</dbReference>
<dbReference type="InterPro" id="IPR025992">
    <property type="entry name" value="Haem-bd"/>
</dbReference>
<dbReference type="AlphaFoldDB" id="A0A561PUC0"/>
<dbReference type="EMBL" id="VIWO01000003">
    <property type="protein sequence ID" value="TWF41711.1"/>
    <property type="molecule type" value="Genomic_DNA"/>
</dbReference>
<sequence>MKIIKKLLWVLLGILLIIQFFRPAPNVSAAVSDHDIMKAYPASPEVQAILQRACNDCHSNNTIYPWYSKIQPVAWWLNNHIVDGKRHLNFSEFLGYRIARQYKKIGEVAEEVNEGGMPLSSYTLVHTNAKLSADEKKQVNDWCVGIRTAMQAKYPADSLVMPKRKKA</sequence>
<evidence type="ECO:0000259" key="1">
    <source>
        <dbReference type="SMART" id="SM01235"/>
    </source>
</evidence>
<dbReference type="SMART" id="SM01235">
    <property type="entry name" value="Haem_bd"/>
    <property type="match status" value="1"/>
</dbReference>
<dbReference type="RefSeq" id="WP_222429073.1">
    <property type="nucleotide sequence ID" value="NZ_VIWO01000003.1"/>
</dbReference>
<accession>A0A561PUC0</accession>
<evidence type="ECO:0000313" key="3">
    <source>
        <dbReference type="Proteomes" id="UP000320811"/>
    </source>
</evidence>
<proteinExistence type="predicted"/>
<protein>
    <submittedName>
        <fullName evidence="2">Heme-binding protein</fullName>
    </submittedName>
</protein>